<sequence>MKSASKKYPGRLIGWLVMIFLIVVIVPVGAVMFVISGLWSALDRILLKFNR</sequence>
<name>A0A9D2NL95_9FIRM</name>
<evidence type="ECO:0000313" key="2">
    <source>
        <dbReference type="EMBL" id="HJC34337.1"/>
    </source>
</evidence>
<comment type="caution">
    <text evidence="2">The sequence shown here is derived from an EMBL/GenBank/DDBJ whole genome shotgun (WGS) entry which is preliminary data.</text>
</comment>
<accession>A0A9D2NL95</accession>
<gene>
    <name evidence="2" type="ORF">H9758_07045</name>
</gene>
<reference evidence="2" key="2">
    <citation type="submission" date="2021-04" db="EMBL/GenBank/DDBJ databases">
        <authorList>
            <person name="Gilroy R."/>
        </authorList>
    </citation>
    <scope>NUCLEOTIDE SEQUENCE</scope>
    <source>
        <strain evidence="2">ChiW19-954</strain>
    </source>
</reference>
<evidence type="ECO:0000256" key="1">
    <source>
        <dbReference type="SAM" id="Phobius"/>
    </source>
</evidence>
<keyword evidence="1" id="KW-1133">Transmembrane helix</keyword>
<keyword evidence="1" id="KW-0472">Membrane</keyword>
<keyword evidence="1" id="KW-0812">Transmembrane</keyword>
<organism evidence="2 3">
    <name type="scientific">Candidatus Mediterraneibacter faecipullorum</name>
    <dbReference type="NCBI Taxonomy" id="2838670"/>
    <lineage>
        <taxon>Bacteria</taxon>
        <taxon>Bacillati</taxon>
        <taxon>Bacillota</taxon>
        <taxon>Clostridia</taxon>
        <taxon>Lachnospirales</taxon>
        <taxon>Lachnospiraceae</taxon>
        <taxon>Mediterraneibacter</taxon>
    </lineage>
</organism>
<dbReference type="AlphaFoldDB" id="A0A9D2NL95"/>
<feature type="transmembrane region" description="Helical" evidence="1">
    <location>
        <begin position="12"/>
        <end position="42"/>
    </location>
</feature>
<reference evidence="2" key="1">
    <citation type="journal article" date="2021" name="PeerJ">
        <title>Extensive microbial diversity within the chicken gut microbiome revealed by metagenomics and culture.</title>
        <authorList>
            <person name="Gilroy R."/>
            <person name="Ravi A."/>
            <person name="Getino M."/>
            <person name="Pursley I."/>
            <person name="Horton D.L."/>
            <person name="Alikhan N.F."/>
            <person name="Baker D."/>
            <person name="Gharbi K."/>
            <person name="Hall N."/>
            <person name="Watson M."/>
            <person name="Adriaenssens E.M."/>
            <person name="Foster-Nyarko E."/>
            <person name="Jarju S."/>
            <person name="Secka A."/>
            <person name="Antonio M."/>
            <person name="Oren A."/>
            <person name="Chaudhuri R.R."/>
            <person name="La Ragione R."/>
            <person name="Hildebrand F."/>
            <person name="Pallen M.J."/>
        </authorList>
    </citation>
    <scope>NUCLEOTIDE SEQUENCE</scope>
    <source>
        <strain evidence="2">ChiW19-954</strain>
    </source>
</reference>
<dbReference type="EMBL" id="DWWO01000089">
    <property type="protein sequence ID" value="HJC34337.1"/>
    <property type="molecule type" value="Genomic_DNA"/>
</dbReference>
<proteinExistence type="predicted"/>
<evidence type="ECO:0000313" key="3">
    <source>
        <dbReference type="Proteomes" id="UP000823890"/>
    </source>
</evidence>
<dbReference type="Proteomes" id="UP000823890">
    <property type="component" value="Unassembled WGS sequence"/>
</dbReference>
<protein>
    <submittedName>
        <fullName evidence="2">Uncharacterized protein</fullName>
    </submittedName>
</protein>